<reference evidence="1" key="1">
    <citation type="submission" date="2023-06" db="EMBL/GenBank/DDBJ databases">
        <title>Genome-scale phylogeny and comparative genomics of the fungal order Sordariales.</title>
        <authorList>
            <consortium name="Lawrence Berkeley National Laboratory"/>
            <person name="Hensen N."/>
            <person name="Bonometti L."/>
            <person name="Westerberg I."/>
            <person name="Brannstrom I.O."/>
            <person name="Guillou S."/>
            <person name="Cros-Aarteil S."/>
            <person name="Calhoun S."/>
            <person name="Haridas S."/>
            <person name="Kuo A."/>
            <person name="Mondo S."/>
            <person name="Pangilinan J."/>
            <person name="Riley R."/>
            <person name="Labutti K."/>
            <person name="Andreopoulos B."/>
            <person name="Lipzen A."/>
            <person name="Chen C."/>
            <person name="Yanf M."/>
            <person name="Daum C."/>
            <person name="Ng V."/>
            <person name="Clum A."/>
            <person name="Steindorff A."/>
            <person name="Ohm R."/>
            <person name="Martin F."/>
            <person name="Silar P."/>
            <person name="Natvig D."/>
            <person name="Lalanne C."/>
            <person name="Gautier V."/>
            <person name="Ament-Velasquez S.L."/>
            <person name="Kruys A."/>
            <person name="Hutchinson M.I."/>
            <person name="Powell A.J."/>
            <person name="Barry K."/>
            <person name="Miller A.N."/>
            <person name="Grigoriev I.V."/>
            <person name="Debuchy R."/>
            <person name="Gladieux P."/>
            <person name="Thoren M.H."/>
            <person name="Johannesson H."/>
        </authorList>
    </citation>
    <scope>NUCLEOTIDE SEQUENCE</scope>
    <source>
        <strain evidence="1">SMH2532-1</strain>
    </source>
</reference>
<sequence length="90" mass="10326">MPSHRVRPVFVLLLQTSLDTQRPKSWVVLTPISRDWRHLKSDLVVCEGAKHACYDQRKVRSSGIEVGYGGYVLRDAMWQPVVNVCRCLNC</sequence>
<dbReference type="EMBL" id="JAULSV010000002">
    <property type="protein sequence ID" value="KAK0651748.1"/>
    <property type="molecule type" value="Genomic_DNA"/>
</dbReference>
<name>A0AA39YFM1_9PEZI</name>
<dbReference type="AlphaFoldDB" id="A0AA39YFM1"/>
<evidence type="ECO:0000313" key="2">
    <source>
        <dbReference type="Proteomes" id="UP001174936"/>
    </source>
</evidence>
<proteinExistence type="predicted"/>
<keyword evidence="2" id="KW-1185">Reference proteome</keyword>
<protein>
    <submittedName>
        <fullName evidence="1">Uncharacterized protein</fullName>
    </submittedName>
</protein>
<accession>A0AA39YFM1</accession>
<comment type="caution">
    <text evidence="1">The sequence shown here is derived from an EMBL/GenBank/DDBJ whole genome shotgun (WGS) entry which is preliminary data.</text>
</comment>
<gene>
    <name evidence="1" type="ORF">B0T16DRAFT_86057</name>
</gene>
<dbReference type="Proteomes" id="UP001174936">
    <property type="component" value="Unassembled WGS sequence"/>
</dbReference>
<evidence type="ECO:0000313" key="1">
    <source>
        <dbReference type="EMBL" id="KAK0651748.1"/>
    </source>
</evidence>
<organism evidence="1 2">
    <name type="scientific">Cercophora newfieldiana</name>
    <dbReference type="NCBI Taxonomy" id="92897"/>
    <lineage>
        <taxon>Eukaryota</taxon>
        <taxon>Fungi</taxon>
        <taxon>Dikarya</taxon>
        <taxon>Ascomycota</taxon>
        <taxon>Pezizomycotina</taxon>
        <taxon>Sordariomycetes</taxon>
        <taxon>Sordariomycetidae</taxon>
        <taxon>Sordariales</taxon>
        <taxon>Lasiosphaeriaceae</taxon>
        <taxon>Cercophora</taxon>
    </lineage>
</organism>